<dbReference type="GO" id="GO:0003677">
    <property type="term" value="F:DNA binding"/>
    <property type="evidence" value="ECO:0007669"/>
    <property type="project" value="UniProtKB-KW"/>
</dbReference>
<comment type="caution">
    <text evidence="4">The sequence shown here is derived from an EMBL/GenBank/DDBJ whole genome shotgun (WGS) entry which is preliminary data.</text>
</comment>
<evidence type="ECO:0000256" key="2">
    <source>
        <dbReference type="ARBA" id="ARBA00023172"/>
    </source>
</evidence>
<reference evidence="4 5" key="1">
    <citation type="submission" date="2019-12" db="EMBL/GenBank/DDBJ databases">
        <title>Genomic-based taxomic classification of the family Erythrobacteraceae.</title>
        <authorList>
            <person name="Xu L."/>
        </authorList>
    </citation>
    <scope>NUCLEOTIDE SEQUENCE [LARGE SCALE GENOMIC DNA]</scope>
    <source>
        <strain evidence="4 5">JCM 17468</strain>
    </source>
</reference>
<evidence type="ECO:0000313" key="4">
    <source>
        <dbReference type="EMBL" id="MXO52433.1"/>
    </source>
</evidence>
<dbReference type="EMBL" id="WTYD01000001">
    <property type="protein sequence ID" value="MXO52433.1"/>
    <property type="molecule type" value="Genomic_DNA"/>
</dbReference>
<keyword evidence="1" id="KW-0238">DNA-binding</keyword>
<dbReference type="InterPro" id="IPR050639">
    <property type="entry name" value="SSR_resolvase"/>
</dbReference>
<dbReference type="SUPFAM" id="SSF53041">
    <property type="entry name" value="Resolvase-like"/>
    <property type="match status" value="1"/>
</dbReference>
<dbReference type="Proteomes" id="UP000430272">
    <property type="component" value="Unassembled WGS sequence"/>
</dbReference>
<dbReference type="RefSeq" id="WP_160659418.1">
    <property type="nucleotide sequence ID" value="NZ_BAABDV010000001.1"/>
</dbReference>
<dbReference type="CDD" id="cd00338">
    <property type="entry name" value="Ser_Recombinase"/>
    <property type="match status" value="1"/>
</dbReference>
<dbReference type="Pfam" id="PF00239">
    <property type="entry name" value="Resolvase"/>
    <property type="match status" value="1"/>
</dbReference>
<proteinExistence type="predicted"/>
<dbReference type="SMART" id="SM00857">
    <property type="entry name" value="Resolvase"/>
    <property type="match status" value="1"/>
</dbReference>
<evidence type="ECO:0000256" key="1">
    <source>
        <dbReference type="ARBA" id="ARBA00023125"/>
    </source>
</evidence>
<keyword evidence="5" id="KW-1185">Reference proteome</keyword>
<dbReference type="OrthoDB" id="7410930at2"/>
<dbReference type="PANTHER" id="PTHR30461:SF2">
    <property type="entry name" value="SERINE RECOMBINASE PINE-RELATED"/>
    <property type="match status" value="1"/>
</dbReference>
<accession>A0A844Y561</accession>
<sequence>MDCVIYIRWSSAEQGKGSSLQRQRDDCRRHAAENGWAVIDELVDDGISAFKGEHASTGSLGHFVRDVEAGRYPDGVILLCEKLDRLSRQEPGRVFMWMMNLTEAGVAVATVDGSRLYRNPC</sequence>
<dbReference type="GO" id="GO:0000150">
    <property type="term" value="F:DNA strand exchange activity"/>
    <property type="evidence" value="ECO:0007669"/>
    <property type="project" value="InterPro"/>
</dbReference>
<keyword evidence="2" id="KW-0233">DNA recombination</keyword>
<dbReference type="AlphaFoldDB" id="A0A844Y561"/>
<dbReference type="InterPro" id="IPR036162">
    <property type="entry name" value="Resolvase-like_N_sf"/>
</dbReference>
<gene>
    <name evidence="4" type="ORF">GRI47_00230</name>
</gene>
<feature type="domain" description="Resolvase/invertase-type recombinase catalytic" evidence="3">
    <location>
        <begin position="2"/>
        <end position="121"/>
    </location>
</feature>
<protein>
    <recommendedName>
        <fullName evidence="3">Resolvase/invertase-type recombinase catalytic domain-containing protein</fullName>
    </recommendedName>
</protein>
<name>A0A844Y561_9SPHN</name>
<dbReference type="PROSITE" id="PS51736">
    <property type="entry name" value="RECOMBINASES_3"/>
    <property type="match status" value="1"/>
</dbReference>
<dbReference type="InterPro" id="IPR006119">
    <property type="entry name" value="Resolv_N"/>
</dbReference>
<dbReference type="PANTHER" id="PTHR30461">
    <property type="entry name" value="DNA-INVERTASE FROM LAMBDOID PROPHAGE"/>
    <property type="match status" value="1"/>
</dbReference>
<dbReference type="Gene3D" id="3.40.50.1390">
    <property type="entry name" value="Resolvase, N-terminal catalytic domain"/>
    <property type="match status" value="1"/>
</dbReference>
<evidence type="ECO:0000259" key="3">
    <source>
        <dbReference type="PROSITE" id="PS51736"/>
    </source>
</evidence>
<evidence type="ECO:0000313" key="5">
    <source>
        <dbReference type="Proteomes" id="UP000430272"/>
    </source>
</evidence>
<organism evidence="4 5">
    <name type="scientific">Qipengyuania pelagi</name>
    <dbReference type="NCBI Taxonomy" id="994320"/>
    <lineage>
        <taxon>Bacteria</taxon>
        <taxon>Pseudomonadati</taxon>
        <taxon>Pseudomonadota</taxon>
        <taxon>Alphaproteobacteria</taxon>
        <taxon>Sphingomonadales</taxon>
        <taxon>Erythrobacteraceae</taxon>
        <taxon>Qipengyuania</taxon>
    </lineage>
</organism>